<name>A0AAU8HAT7_9ACTN</name>
<evidence type="ECO:0000256" key="1">
    <source>
        <dbReference type="SAM" id="Phobius"/>
    </source>
</evidence>
<reference evidence="2" key="1">
    <citation type="submission" date="2024-01" db="EMBL/GenBank/DDBJ databases">
        <title>The genome sequence of Micromonospora mangrovi CCTCC AA 2012012.</title>
        <authorList>
            <person name="Gao J."/>
        </authorList>
    </citation>
    <scope>NUCLEOTIDE SEQUENCE</scope>
    <source>
        <strain evidence="2">CCTCC AA 2012012</strain>
    </source>
</reference>
<feature type="transmembrane region" description="Helical" evidence="1">
    <location>
        <begin position="62"/>
        <end position="82"/>
    </location>
</feature>
<sequence>MTTTHLIRGQVPPDSPLRALAGRTVTTPASDVTELAGRVRELRLANIDPVILPARRVPWTPIAVTLAAGVLAAVATALAALLAGHPAVAWTAAGAMVLLGVALFPVLTHLEMDR</sequence>
<dbReference type="AlphaFoldDB" id="A0AAU8HAT7"/>
<dbReference type="RefSeq" id="WP_350932569.1">
    <property type="nucleotide sequence ID" value="NZ_CP157762.1"/>
</dbReference>
<evidence type="ECO:0000313" key="3">
    <source>
        <dbReference type="EMBL" id="XCH73642.1"/>
    </source>
</evidence>
<evidence type="ECO:0000313" key="2">
    <source>
        <dbReference type="EMBL" id="XBP92945.1"/>
    </source>
</evidence>
<keyword evidence="1" id="KW-0812">Transmembrane</keyword>
<accession>A0AAU8HAT7</accession>
<dbReference type="EMBL" id="CP159342">
    <property type="protein sequence ID" value="XCH73642.1"/>
    <property type="molecule type" value="Genomic_DNA"/>
</dbReference>
<keyword evidence="1" id="KW-1133">Transmembrane helix</keyword>
<reference evidence="3" key="2">
    <citation type="submission" date="2024-06" db="EMBL/GenBank/DDBJ databases">
        <title>Micromonospora mangrovi CCTCC AA 2012012 genome sequences.</title>
        <authorList>
            <person name="Gao J."/>
        </authorList>
    </citation>
    <scope>NUCLEOTIDE SEQUENCE</scope>
    <source>
        <strain evidence="3">CCTCC AA 2012012</strain>
    </source>
</reference>
<evidence type="ECO:0008006" key="4">
    <source>
        <dbReference type="Google" id="ProtNLM"/>
    </source>
</evidence>
<feature type="transmembrane region" description="Helical" evidence="1">
    <location>
        <begin position="88"/>
        <end position="107"/>
    </location>
</feature>
<organism evidence="3">
    <name type="scientific">Micromonospora sp. CCTCC AA 2012012</name>
    <dbReference type="NCBI Taxonomy" id="3111921"/>
    <lineage>
        <taxon>Bacteria</taxon>
        <taxon>Bacillati</taxon>
        <taxon>Actinomycetota</taxon>
        <taxon>Actinomycetes</taxon>
        <taxon>Micromonosporales</taxon>
        <taxon>Micromonosporaceae</taxon>
        <taxon>Micromonospora</taxon>
    </lineage>
</organism>
<dbReference type="EMBL" id="CP157762">
    <property type="protein sequence ID" value="XBP92945.1"/>
    <property type="molecule type" value="Genomic_DNA"/>
</dbReference>
<proteinExistence type="predicted"/>
<protein>
    <recommendedName>
        <fullName evidence="4">DUF3040 domain-containing protein</fullName>
    </recommendedName>
</protein>
<gene>
    <name evidence="3" type="ORF">ABUL08_25730</name>
    <name evidence="2" type="ORF">VK199_25650</name>
</gene>
<keyword evidence="1" id="KW-0472">Membrane</keyword>